<accession>A0A852U7Q0</accession>
<dbReference type="Gene3D" id="3.40.50.1010">
    <property type="entry name" value="5'-nuclease"/>
    <property type="match status" value="1"/>
</dbReference>
<dbReference type="RefSeq" id="WP_179645520.1">
    <property type="nucleotide sequence ID" value="NZ_BAAAYY010000027.1"/>
</dbReference>
<comment type="cofactor">
    <cofactor evidence="6">
        <name>Mg(2+)</name>
        <dbReference type="ChEBI" id="CHEBI:18420"/>
    </cofactor>
</comment>
<dbReference type="InterPro" id="IPR029060">
    <property type="entry name" value="PIN-like_dom_sf"/>
</dbReference>
<dbReference type="CDD" id="cd18756">
    <property type="entry name" value="PIN_MtVapC15-VapC11-like"/>
    <property type="match status" value="1"/>
</dbReference>
<dbReference type="PANTHER" id="PTHR42740:SF1">
    <property type="entry name" value="RIBONUCLEASE VAPC3"/>
    <property type="match status" value="1"/>
</dbReference>
<evidence type="ECO:0000259" key="7">
    <source>
        <dbReference type="Pfam" id="PF01850"/>
    </source>
</evidence>
<proteinExistence type="inferred from homology"/>
<keyword evidence="5 6" id="KW-0460">Magnesium</keyword>
<comment type="function">
    <text evidence="6">Toxic component of a toxin-antitoxin (TA) system. An RNase.</text>
</comment>
<dbReference type="HAMAP" id="MF_00265">
    <property type="entry name" value="VapC_Nob1"/>
    <property type="match status" value="1"/>
</dbReference>
<evidence type="ECO:0000256" key="1">
    <source>
        <dbReference type="ARBA" id="ARBA00022649"/>
    </source>
</evidence>
<keyword evidence="3 6" id="KW-0479">Metal-binding</keyword>
<dbReference type="InterPro" id="IPR002716">
    <property type="entry name" value="PIN_dom"/>
</dbReference>
<evidence type="ECO:0000313" key="8">
    <source>
        <dbReference type="EMBL" id="NYE49950.1"/>
    </source>
</evidence>
<evidence type="ECO:0000256" key="2">
    <source>
        <dbReference type="ARBA" id="ARBA00022722"/>
    </source>
</evidence>
<protein>
    <recommendedName>
        <fullName evidence="6">Ribonuclease VapC</fullName>
        <shortName evidence="6">RNase VapC</shortName>
        <ecNumber evidence="6">3.1.-.-</ecNumber>
    </recommendedName>
    <alternativeName>
        <fullName evidence="6">Toxin VapC</fullName>
    </alternativeName>
</protein>
<keyword evidence="1 6" id="KW-1277">Toxin-antitoxin system</keyword>
<dbReference type="InterPro" id="IPR022907">
    <property type="entry name" value="VapC_family"/>
</dbReference>
<dbReference type="GO" id="GO:0000287">
    <property type="term" value="F:magnesium ion binding"/>
    <property type="evidence" value="ECO:0007669"/>
    <property type="project" value="UniProtKB-UniRule"/>
</dbReference>
<feature type="domain" description="PIN" evidence="7">
    <location>
        <begin position="6"/>
        <end position="126"/>
    </location>
</feature>
<gene>
    <name evidence="6" type="primary">vapC</name>
    <name evidence="8" type="ORF">HDA32_005070</name>
</gene>
<dbReference type="InterPro" id="IPR051749">
    <property type="entry name" value="PINc/VapC_TA_RNase"/>
</dbReference>
<evidence type="ECO:0000256" key="5">
    <source>
        <dbReference type="ARBA" id="ARBA00022842"/>
    </source>
</evidence>
<keyword evidence="2 6" id="KW-0540">Nuclease</keyword>
<dbReference type="GO" id="GO:0090729">
    <property type="term" value="F:toxin activity"/>
    <property type="evidence" value="ECO:0007669"/>
    <property type="project" value="UniProtKB-KW"/>
</dbReference>
<comment type="similarity">
    <text evidence="6">Belongs to the PINc/VapC protein family.</text>
</comment>
<evidence type="ECO:0000256" key="4">
    <source>
        <dbReference type="ARBA" id="ARBA00022801"/>
    </source>
</evidence>
<sequence length="139" mass="15841">MGKTFLLDSSAWIEYLKGTGSDTHLFVRELRDARSDIATTEPVMAELLMGTKGEKQFLLVEQMLNEHTLLSVEPHLDFRDSAVIYREARSKGKTIRKAYDCLIAAVALRTDAVLVHSDRDFDHLAEVVPKLRTQRHNRC</sequence>
<dbReference type="Proteomes" id="UP000589036">
    <property type="component" value="Unassembled WGS sequence"/>
</dbReference>
<dbReference type="SUPFAM" id="SSF88723">
    <property type="entry name" value="PIN domain-like"/>
    <property type="match status" value="1"/>
</dbReference>
<keyword evidence="4 6" id="KW-0378">Hydrolase</keyword>
<organism evidence="8 9">
    <name type="scientific">Spinactinospora alkalitolerans</name>
    <dbReference type="NCBI Taxonomy" id="687207"/>
    <lineage>
        <taxon>Bacteria</taxon>
        <taxon>Bacillati</taxon>
        <taxon>Actinomycetota</taxon>
        <taxon>Actinomycetes</taxon>
        <taxon>Streptosporangiales</taxon>
        <taxon>Nocardiopsidaceae</taxon>
        <taxon>Spinactinospora</taxon>
    </lineage>
</organism>
<feature type="binding site" evidence="6">
    <location>
        <position position="100"/>
    </location>
    <ligand>
        <name>Mg(2+)</name>
        <dbReference type="ChEBI" id="CHEBI:18420"/>
    </ligand>
</feature>
<feature type="binding site" evidence="6">
    <location>
        <position position="8"/>
    </location>
    <ligand>
        <name>Mg(2+)</name>
        <dbReference type="ChEBI" id="CHEBI:18420"/>
    </ligand>
</feature>
<name>A0A852U7Q0_9ACTN</name>
<evidence type="ECO:0000256" key="6">
    <source>
        <dbReference type="HAMAP-Rule" id="MF_00265"/>
    </source>
</evidence>
<reference evidence="8 9" key="1">
    <citation type="submission" date="2020-07" db="EMBL/GenBank/DDBJ databases">
        <title>Sequencing the genomes of 1000 actinobacteria strains.</title>
        <authorList>
            <person name="Klenk H.-P."/>
        </authorList>
    </citation>
    <scope>NUCLEOTIDE SEQUENCE [LARGE SCALE GENOMIC DNA]</scope>
    <source>
        <strain evidence="8 9">CXB654</strain>
    </source>
</reference>
<dbReference type="GO" id="GO:0016787">
    <property type="term" value="F:hydrolase activity"/>
    <property type="evidence" value="ECO:0007669"/>
    <property type="project" value="UniProtKB-KW"/>
</dbReference>
<dbReference type="EC" id="3.1.-.-" evidence="6"/>
<comment type="caution">
    <text evidence="8">The sequence shown here is derived from an EMBL/GenBank/DDBJ whole genome shotgun (WGS) entry which is preliminary data.</text>
</comment>
<dbReference type="PANTHER" id="PTHR42740">
    <property type="entry name" value="RIBONUCLEASE VAPC3"/>
    <property type="match status" value="1"/>
</dbReference>
<evidence type="ECO:0000313" key="9">
    <source>
        <dbReference type="Proteomes" id="UP000589036"/>
    </source>
</evidence>
<dbReference type="AlphaFoldDB" id="A0A852U7Q0"/>
<dbReference type="GO" id="GO:0004540">
    <property type="term" value="F:RNA nuclease activity"/>
    <property type="evidence" value="ECO:0007669"/>
    <property type="project" value="InterPro"/>
</dbReference>
<dbReference type="Pfam" id="PF01850">
    <property type="entry name" value="PIN"/>
    <property type="match status" value="1"/>
</dbReference>
<evidence type="ECO:0000256" key="3">
    <source>
        <dbReference type="ARBA" id="ARBA00022723"/>
    </source>
</evidence>
<keyword evidence="6" id="KW-0800">Toxin</keyword>
<dbReference type="EMBL" id="JACCCC010000001">
    <property type="protein sequence ID" value="NYE49950.1"/>
    <property type="molecule type" value="Genomic_DNA"/>
</dbReference>
<keyword evidence="9" id="KW-1185">Reference proteome</keyword>